<protein>
    <submittedName>
        <fullName evidence="2">Uncharacterized protein</fullName>
    </submittedName>
</protein>
<dbReference type="Proteomes" id="UP000000607">
    <property type="component" value="Chromosome"/>
</dbReference>
<keyword evidence="1" id="KW-0472">Membrane</keyword>
<proteinExistence type="predicted"/>
<evidence type="ECO:0000256" key="1">
    <source>
        <dbReference type="SAM" id="Phobius"/>
    </source>
</evidence>
<sequence>MKIKSKSAVKIFDFLTALFLTTKNGTLGVPFLLYKYYKLVLIGKTFDSCA</sequence>
<dbReference type="AlphaFoldDB" id="Q65RU7"/>
<accession>Q65RU7</accession>
<dbReference type="KEGG" id="msu:MS1706"/>
<dbReference type="EMBL" id="AE016827">
    <property type="protein sequence ID" value="AAU38313.1"/>
    <property type="molecule type" value="Genomic_DNA"/>
</dbReference>
<evidence type="ECO:0000313" key="2">
    <source>
        <dbReference type="EMBL" id="AAU38313.1"/>
    </source>
</evidence>
<organism evidence="2 3">
    <name type="scientific">Mannheimia succiniciproducens (strain KCTC 0769BP / MBEL55E)</name>
    <dbReference type="NCBI Taxonomy" id="221988"/>
    <lineage>
        <taxon>Bacteria</taxon>
        <taxon>Pseudomonadati</taxon>
        <taxon>Pseudomonadota</taxon>
        <taxon>Gammaproteobacteria</taxon>
        <taxon>Pasteurellales</taxon>
        <taxon>Pasteurellaceae</taxon>
        <taxon>Basfia</taxon>
    </lineage>
</organism>
<feature type="transmembrane region" description="Helical" evidence="1">
    <location>
        <begin position="12"/>
        <end position="34"/>
    </location>
</feature>
<reference evidence="2 3" key="1">
    <citation type="journal article" date="2004" name="Nat. Biotechnol.">
        <title>The genome sequence of the capnophilic rumen bacterium Mannheimia succiniciproducens.</title>
        <authorList>
            <person name="Hong S.H."/>
            <person name="Kim J.S."/>
            <person name="Lee S.Y."/>
            <person name="In Y.H."/>
            <person name="Choi S.S."/>
            <person name="Rih J.-K."/>
            <person name="Kim C.H."/>
            <person name="Jeong H."/>
            <person name="Hur C.G."/>
            <person name="Kim J.J."/>
        </authorList>
    </citation>
    <scope>NUCLEOTIDE SEQUENCE [LARGE SCALE GENOMIC DNA]</scope>
    <source>
        <strain evidence="3">KCTC 0769BP / MBEL55E</strain>
    </source>
</reference>
<gene>
    <name evidence="2" type="ordered locus">MS1706</name>
</gene>
<keyword evidence="1" id="KW-1133">Transmembrane helix</keyword>
<keyword evidence="1" id="KW-0812">Transmembrane</keyword>
<keyword evidence="3" id="KW-1185">Reference proteome</keyword>
<name>Q65RU7_MANSM</name>
<evidence type="ECO:0000313" key="3">
    <source>
        <dbReference type="Proteomes" id="UP000000607"/>
    </source>
</evidence>
<dbReference type="HOGENOM" id="CLU_3119519_0_0_6"/>